<dbReference type="EMBL" id="BLLK01000025">
    <property type="protein sequence ID" value="GFH47994.1"/>
    <property type="molecule type" value="Genomic_DNA"/>
</dbReference>
<keyword evidence="4" id="KW-1185">Reference proteome</keyword>
<comment type="caution">
    <text evidence="3">The sequence shown here is derived from an EMBL/GenBank/DDBJ whole genome shotgun (WGS) entry which is preliminary data.</text>
</comment>
<reference evidence="3 4" key="1">
    <citation type="journal article" date="2021" name="Sci. Rep.">
        <title>The genome of the diatom Chaetoceros tenuissimus carries an ancient integrated fragment of an extant virus.</title>
        <authorList>
            <person name="Hongo Y."/>
            <person name="Kimura K."/>
            <person name="Takaki Y."/>
            <person name="Yoshida Y."/>
            <person name="Baba S."/>
            <person name="Kobayashi G."/>
            <person name="Nagasaki K."/>
            <person name="Hano T."/>
            <person name="Tomaru Y."/>
        </authorList>
    </citation>
    <scope>NUCLEOTIDE SEQUENCE [LARGE SCALE GENOMIC DNA]</scope>
    <source>
        <strain evidence="3 4">NIES-3715</strain>
    </source>
</reference>
<evidence type="ECO:0000313" key="3">
    <source>
        <dbReference type="EMBL" id="GFH47994.1"/>
    </source>
</evidence>
<proteinExistence type="predicted"/>
<name>A0AAD3CLQ0_9STRA</name>
<feature type="signal peptide" evidence="2">
    <location>
        <begin position="1"/>
        <end position="23"/>
    </location>
</feature>
<feature type="compositionally biased region" description="Low complexity" evidence="1">
    <location>
        <begin position="160"/>
        <end position="188"/>
    </location>
</feature>
<evidence type="ECO:0000256" key="1">
    <source>
        <dbReference type="SAM" id="MobiDB-lite"/>
    </source>
</evidence>
<feature type="region of interest" description="Disordered" evidence="1">
    <location>
        <begin position="160"/>
        <end position="236"/>
    </location>
</feature>
<gene>
    <name evidence="3" type="ORF">CTEN210_04470</name>
</gene>
<dbReference type="AlphaFoldDB" id="A0AAD3CLQ0"/>
<dbReference type="Proteomes" id="UP001054902">
    <property type="component" value="Unassembled WGS sequence"/>
</dbReference>
<feature type="chain" id="PRO_5042239064" description="ShKT domain-containing protein" evidence="2">
    <location>
        <begin position="24"/>
        <end position="402"/>
    </location>
</feature>
<sequence>MSTIPYRIIELVCLLVRFTQVSSHGTEVRYCKTNSQKLRIFVAHWHEGEVDQPSDAGKMNIRNDNTNEVYELTPDGVINNHDKTNLTDVGDCQGVETFLATTCPTINDDDDWAYFDFNVSCENPPQYSLLAGNTIILTEGCADLYPASISLSTACEVSNSPSLSSSPSVTSPTKSPSPSTSFPSNRPSLKPSSRPTRDPSPMPVQNPISNPSSSPSFSPSIRPSISPSIEDPVGDTGNCKDSGCVFVRKSDLDSNIGIISTKRCSLVSRKNTDKRCRYKYVKSHCPNACGACTKYKCSNSLAKFYLWEKERRTCPWIAALNDEKKEKYCRFKVAANNCPVTCGTCKMSDENCTDIKEKFPLMAKRRSCQHVVNNPKLCRRNGVAATCRLTCSYSNPELGLQC</sequence>
<protein>
    <recommendedName>
        <fullName evidence="5">ShKT domain-containing protein</fullName>
    </recommendedName>
</protein>
<feature type="compositionally biased region" description="Low complexity" evidence="1">
    <location>
        <begin position="207"/>
        <end position="229"/>
    </location>
</feature>
<evidence type="ECO:0000313" key="4">
    <source>
        <dbReference type="Proteomes" id="UP001054902"/>
    </source>
</evidence>
<keyword evidence="2" id="KW-0732">Signal</keyword>
<evidence type="ECO:0000256" key="2">
    <source>
        <dbReference type="SAM" id="SignalP"/>
    </source>
</evidence>
<accession>A0AAD3CLQ0</accession>
<organism evidence="3 4">
    <name type="scientific">Chaetoceros tenuissimus</name>
    <dbReference type="NCBI Taxonomy" id="426638"/>
    <lineage>
        <taxon>Eukaryota</taxon>
        <taxon>Sar</taxon>
        <taxon>Stramenopiles</taxon>
        <taxon>Ochrophyta</taxon>
        <taxon>Bacillariophyta</taxon>
        <taxon>Coscinodiscophyceae</taxon>
        <taxon>Chaetocerotophycidae</taxon>
        <taxon>Chaetocerotales</taxon>
        <taxon>Chaetocerotaceae</taxon>
        <taxon>Chaetoceros</taxon>
    </lineage>
</organism>
<evidence type="ECO:0008006" key="5">
    <source>
        <dbReference type="Google" id="ProtNLM"/>
    </source>
</evidence>